<accession>A0A6P7FNI9</accession>
<feature type="region of interest" description="Disordered" evidence="2">
    <location>
        <begin position="99"/>
        <end position="231"/>
    </location>
</feature>
<dbReference type="RefSeq" id="XP_028134549.1">
    <property type="nucleotide sequence ID" value="XM_028278748.1"/>
</dbReference>
<dbReference type="PROSITE" id="PS50082">
    <property type="entry name" value="WD_REPEATS_2"/>
    <property type="match status" value="4"/>
</dbReference>
<dbReference type="InterPro" id="IPR015943">
    <property type="entry name" value="WD40/YVTN_repeat-like_dom_sf"/>
</dbReference>
<sequence length="563" mass="62191">MSTILDHASAIKRLDALFTETKLEPVQKPVPKPVPEIHVEVDSKHNAKCEVHGKNGRRDSFGSVLHITNRRDSLGNVISRTTEPPDFFVLGPRRESMPALNNNGYSRRGSLVIPHNPPKKDMEHPSQFASTLRKDPIGSSGSLRKDSLSHRSMSALNNKNLLQVPNMMRRNSRNYSTDSLDGRRNSWDPGRRGSSGSSCGYEEPIWEEQRKPVPHTPPHGSPRQDQDNGIESQRPKFVAVTTLEDVQAVRCAEFHPGGQLYAVGSNSKTLRICAHPKLLDIREDHETYQPTVLFKRTKHHKGSIYCLAWSPIGDLMATGSNDKTVKLMRFNADTNNLEGDEIELTMHDGTIRDLCFLEDQSNKSSLLISGGAGDCKIYVTDCATGTPFQALSGHTGHILSLYTWGGAMFVSGSHDKTVRFWDLRTRGCVNVVTPITVPGSRQGSPVSTLCVDPSGRLLVSGHEDSSCVLYDIRGGRNVQCFKPHSSDVRSIRFSPSAYYLLSAGYDNKLVLTDLQGDLTLPLPSVVVAQHQDKVISGRWHPAEFSFLSTSADKTATLWALPPV</sequence>
<dbReference type="InterPro" id="IPR001680">
    <property type="entry name" value="WD40_rpt"/>
</dbReference>
<dbReference type="AlphaFoldDB" id="A0A6P7FNI9"/>
<feature type="repeat" description="WD" evidence="1">
    <location>
        <begin position="297"/>
        <end position="327"/>
    </location>
</feature>
<organism evidence="4">
    <name type="scientific">Diabrotica virgifera virgifera</name>
    <name type="common">western corn rootworm</name>
    <dbReference type="NCBI Taxonomy" id="50390"/>
    <lineage>
        <taxon>Eukaryota</taxon>
        <taxon>Metazoa</taxon>
        <taxon>Ecdysozoa</taxon>
        <taxon>Arthropoda</taxon>
        <taxon>Hexapoda</taxon>
        <taxon>Insecta</taxon>
        <taxon>Pterygota</taxon>
        <taxon>Neoptera</taxon>
        <taxon>Endopterygota</taxon>
        <taxon>Coleoptera</taxon>
        <taxon>Polyphaga</taxon>
        <taxon>Cucujiformia</taxon>
        <taxon>Chrysomeloidea</taxon>
        <taxon>Chrysomelidae</taxon>
        <taxon>Galerucinae</taxon>
        <taxon>Diabroticina</taxon>
        <taxon>Diabroticites</taxon>
        <taxon>Diabrotica</taxon>
    </lineage>
</organism>
<dbReference type="Pfam" id="PF00400">
    <property type="entry name" value="WD40"/>
    <property type="match status" value="4"/>
</dbReference>
<dbReference type="PROSITE" id="PS50294">
    <property type="entry name" value="WD_REPEATS_REGION"/>
    <property type="match status" value="3"/>
</dbReference>
<feature type="repeat" description="WD" evidence="1">
    <location>
        <begin position="481"/>
        <end position="515"/>
    </location>
</feature>
<dbReference type="RefSeq" id="XP_028134550.1">
    <property type="nucleotide sequence ID" value="XM_028278749.1"/>
</dbReference>
<evidence type="ECO:0000313" key="3">
    <source>
        <dbReference type="RefSeq" id="XP_028134549.1"/>
    </source>
</evidence>
<dbReference type="OrthoDB" id="187712at2759"/>
<reference evidence="3 4" key="1">
    <citation type="submission" date="2025-04" db="UniProtKB">
        <authorList>
            <consortium name="RefSeq"/>
        </authorList>
    </citation>
    <scope>IDENTIFICATION</scope>
    <source>
        <tissue evidence="3 4">Whole insect</tissue>
    </source>
</reference>
<proteinExistence type="predicted"/>
<name>A0A6P7FNI9_DIAVI</name>
<dbReference type="InterPro" id="IPR036322">
    <property type="entry name" value="WD40_repeat_dom_sf"/>
</dbReference>
<dbReference type="CDD" id="cd00200">
    <property type="entry name" value="WD40"/>
    <property type="match status" value="1"/>
</dbReference>
<protein>
    <submittedName>
        <fullName evidence="3 4">WD repeat-containing protein 47 isoform X5</fullName>
    </submittedName>
</protein>
<gene>
    <name evidence="3 4" type="primary">LOC114329587</name>
</gene>
<feature type="compositionally biased region" description="Basic and acidic residues" evidence="2">
    <location>
        <begin position="180"/>
        <end position="191"/>
    </location>
</feature>
<dbReference type="Gene3D" id="2.130.10.10">
    <property type="entry name" value="YVTN repeat-like/Quinoprotein amine dehydrogenase"/>
    <property type="match status" value="2"/>
</dbReference>
<dbReference type="SMART" id="SM00320">
    <property type="entry name" value="WD40"/>
    <property type="match status" value="7"/>
</dbReference>
<dbReference type="PANTHER" id="PTHR19863:SF5">
    <property type="entry name" value="WD REPEAT-CONTAINING PROTEIN 47"/>
    <property type="match status" value="1"/>
</dbReference>
<feature type="repeat" description="WD" evidence="1">
    <location>
        <begin position="391"/>
        <end position="431"/>
    </location>
</feature>
<keyword evidence="1" id="KW-0853">WD repeat</keyword>
<dbReference type="InterPro" id="IPR040067">
    <property type="entry name" value="WDR47"/>
</dbReference>
<evidence type="ECO:0000256" key="2">
    <source>
        <dbReference type="SAM" id="MobiDB-lite"/>
    </source>
</evidence>
<dbReference type="SUPFAM" id="SSF50978">
    <property type="entry name" value="WD40 repeat-like"/>
    <property type="match status" value="1"/>
</dbReference>
<evidence type="ECO:0000256" key="1">
    <source>
        <dbReference type="PROSITE-ProRule" id="PRU00221"/>
    </source>
</evidence>
<feature type="repeat" description="WD" evidence="1">
    <location>
        <begin position="527"/>
        <end position="563"/>
    </location>
</feature>
<dbReference type="PANTHER" id="PTHR19863">
    <property type="entry name" value="NEMITIN (NEURONAL ENRICHED MAP INTERACTING PROTEIN) HOMOLOG"/>
    <property type="match status" value="1"/>
</dbReference>
<evidence type="ECO:0000313" key="4">
    <source>
        <dbReference type="RefSeq" id="XP_028134550.1"/>
    </source>
</evidence>
<feature type="compositionally biased region" description="Polar residues" evidence="2">
    <location>
        <begin position="150"/>
        <end position="163"/>
    </location>
</feature>